<dbReference type="InterPro" id="IPR029063">
    <property type="entry name" value="SAM-dependent_MTases_sf"/>
</dbReference>
<keyword evidence="2" id="KW-0489">Methyltransferase</keyword>
<dbReference type="GO" id="GO:0008168">
    <property type="term" value="F:methyltransferase activity"/>
    <property type="evidence" value="ECO:0007669"/>
    <property type="project" value="UniProtKB-KW"/>
</dbReference>
<evidence type="ECO:0000259" key="1">
    <source>
        <dbReference type="Pfam" id="PF08242"/>
    </source>
</evidence>
<evidence type="ECO:0000313" key="3">
    <source>
        <dbReference type="Proteomes" id="UP000813672"/>
    </source>
</evidence>
<gene>
    <name evidence="2" type="ORF">KBY27_22095</name>
</gene>
<proteinExistence type="predicted"/>
<sequence length="251" mass="28015">MDQNPSDDARFDAKYQAWLKDNPGKRFSEYFDAVHVPKIGQGVAHNSLGQNLKNADWRDMGKAPFTLINRIHDAVTGGTEGLPQDMTICDFGCGTLRVGAHIMAHLAPGRYIGLDISQALVDNGSAAWADRVAERQPLLGTFDTTLDAAIAAAPDLVFAFNVACHIHPDEEKVFFDRIKSLLHKPGARVFLHVIENEKTLRYQESGWAHPRAYYIAQMHPLKLRPHPLEFLKTVEKPPHKMAATVLVFERA</sequence>
<organism evidence="2 3">
    <name type="scientific">Ruegeria pomeroyi</name>
    <dbReference type="NCBI Taxonomy" id="89184"/>
    <lineage>
        <taxon>Bacteria</taxon>
        <taxon>Pseudomonadati</taxon>
        <taxon>Pseudomonadota</taxon>
        <taxon>Alphaproteobacteria</taxon>
        <taxon>Rhodobacterales</taxon>
        <taxon>Roseobacteraceae</taxon>
        <taxon>Ruegeria</taxon>
    </lineage>
</organism>
<dbReference type="EMBL" id="JAGQAF010000023">
    <property type="protein sequence ID" value="MCE8540164.1"/>
    <property type="molecule type" value="Genomic_DNA"/>
</dbReference>
<dbReference type="InterPro" id="IPR013217">
    <property type="entry name" value="Methyltransf_12"/>
</dbReference>
<protein>
    <submittedName>
        <fullName evidence="2">Class I SAM-dependent methyltransferase</fullName>
    </submittedName>
</protein>
<dbReference type="Gene3D" id="3.40.50.150">
    <property type="entry name" value="Vaccinia Virus protein VP39"/>
    <property type="match status" value="1"/>
</dbReference>
<dbReference type="Proteomes" id="UP000813672">
    <property type="component" value="Unassembled WGS sequence"/>
</dbReference>
<keyword evidence="2" id="KW-0808">Transferase</keyword>
<feature type="domain" description="Methyltransferase type 12" evidence="1">
    <location>
        <begin position="90"/>
        <end position="184"/>
    </location>
</feature>
<name>A0A9Q3ZS16_9RHOB</name>
<dbReference type="SUPFAM" id="SSF53335">
    <property type="entry name" value="S-adenosyl-L-methionine-dependent methyltransferases"/>
    <property type="match status" value="1"/>
</dbReference>
<dbReference type="GO" id="GO:0032259">
    <property type="term" value="P:methylation"/>
    <property type="evidence" value="ECO:0007669"/>
    <property type="project" value="UniProtKB-KW"/>
</dbReference>
<dbReference type="RefSeq" id="WP_234222094.1">
    <property type="nucleotide sequence ID" value="NZ_JAGQAF010000023.1"/>
</dbReference>
<accession>A0A9Q3ZS16</accession>
<dbReference type="Pfam" id="PF08242">
    <property type="entry name" value="Methyltransf_12"/>
    <property type="match status" value="1"/>
</dbReference>
<evidence type="ECO:0000313" key="2">
    <source>
        <dbReference type="EMBL" id="MCE8540164.1"/>
    </source>
</evidence>
<reference evidence="2" key="1">
    <citation type="journal article" date="2021" name="Environ. Microbiol.">
        <title>Cryptic niche differentiation of novel sediment ecotypes of Rugeria pomeroyi correlates with nitrate respiration.</title>
        <authorList>
            <person name="Lin X."/>
            <person name="McNichol J."/>
            <person name="Chu X."/>
            <person name="Qian Y."/>
            <person name="Luo H."/>
        </authorList>
    </citation>
    <scope>NUCLEOTIDE SEQUENCE</scope>
    <source>
        <strain evidence="2">SZCCDBB064</strain>
    </source>
</reference>
<comment type="caution">
    <text evidence="2">The sequence shown here is derived from an EMBL/GenBank/DDBJ whole genome shotgun (WGS) entry which is preliminary data.</text>
</comment>
<dbReference type="AlphaFoldDB" id="A0A9Q3ZS16"/>